<dbReference type="SUPFAM" id="SSF56300">
    <property type="entry name" value="Metallo-dependent phosphatases"/>
    <property type="match status" value="1"/>
</dbReference>
<sequence>MMMVYRMAAAPGTLYLWVGLFNVPQPAMPVASTSSAPVNVSIHSPLRAIRDGIADNDQHPLNHRVVFKLTGLANDQDAEITIRSGTDLQTLRCRSLPAQVPWAMDGSFNILLCSCYSQPDDGTGLLSKIVSAPHLRPDLTLMMGDQIYGDLPLFEDLPTDTPGLARKLGRKYLNNWRPMQQGESGSGLSSVLSKAPSLCVADDHEYWNNYPYRQYQLPKTYTAKGRAQWRAVAQALYQDYQLIDPALPIDPEMDKVVFHNTALQVDPARPTLDVVHRLDIDPLKLLVVDLRSDRDPGYWQKDFPVSAPHAQPFDSLVSPKVMAEMRRWADDLLLAKQNRQPAFGLFSSGQAFLIPPAEEKDREKVDAEMANYRQFNEQIMPIFEQLAAADIPVVYITGDVHWGRLAQARQSGSSHTTLHEVISSPSFVIHVAATDSFKLIGNSVRRLFGQSDPWPRHPSVPQPPGKVGRLTLPQFDPEHGSGLRQRGDQIAMLSFRRAGAGIDFDVTYHAVTDNRKLPPQQYSQTFSLRVL</sequence>
<reference evidence="2 3" key="1">
    <citation type="submission" date="2018-10" db="EMBL/GenBank/DDBJ databases">
        <authorList>
            <person name="Chen W.-M."/>
        </authorList>
    </citation>
    <scope>NUCLEOTIDE SEQUENCE [LARGE SCALE GENOMIC DNA]</scope>
    <source>
        <strain evidence="2 3">H-5</strain>
    </source>
</reference>
<name>A0A3N0V363_9PROT</name>
<feature type="domain" description="PhoD-like phosphatase metallophosphatase" evidence="1">
    <location>
        <begin position="113"/>
        <end position="408"/>
    </location>
</feature>
<proteinExistence type="predicted"/>
<dbReference type="RefSeq" id="WP_123236838.1">
    <property type="nucleotide sequence ID" value="NZ_RJVP01000002.1"/>
</dbReference>
<accession>A0A3N0V363</accession>
<evidence type="ECO:0000313" key="3">
    <source>
        <dbReference type="Proteomes" id="UP000275137"/>
    </source>
</evidence>
<dbReference type="InterPro" id="IPR029052">
    <property type="entry name" value="Metallo-depent_PP-like"/>
</dbReference>
<comment type="caution">
    <text evidence="2">The sequence shown here is derived from an EMBL/GenBank/DDBJ whole genome shotgun (WGS) entry which is preliminary data.</text>
</comment>
<dbReference type="Pfam" id="PF09423">
    <property type="entry name" value="PhoD"/>
    <property type="match status" value="1"/>
</dbReference>
<gene>
    <name evidence="2" type="ORF">ED236_04900</name>
</gene>
<dbReference type="AlphaFoldDB" id="A0A3N0V363"/>
<organism evidence="2 3">
    <name type="scientific">Pseudomethylobacillus aquaticus</name>
    <dbReference type="NCBI Taxonomy" id="2676064"/>
    <lineage>
        <taxon>Bacteria</taxon>
        <taxon>Pseudomonadati</taxon>
        <taxon>Pseudomonadota</taxon>
        <taxon>Betaproteobacteria</taxon>
        <taxon>Nitrosomonadales</taxon>
        <taxon>Methylophilaceae</taxon>
        <taxon>Pseudomethylobacillus</taxon>
    </lineage>
</organism>
<dbReference type="InterPro" id="IPR038607">
    <property type="entry name" value="PhoD-like_sf"/>
</dbReference>
<keyword evidence="3" id="KW-1185">Reference proteome</keyword>
<dbReference type="Gene3D" id="3.60.21.70">
    <property type="entry name" value="PhoD-like phosphatase"/>
    <property type="match status" value="1"/>
</dbReference>
<dbReference type="InterPro" id="IPR018946">
    <property type="entry name" value="PhoD-like_MPP"/>
</dbReference>
<dbReference type="EMBL" id="RJVP01000002">
    <property type="protein sequence ID" value="ROH87032.1"/>
    <property type="molecule type" value="Genomic_DNA"/>
</dbReference>
<evidence type="ECO:0000313" key="2">
    <source>
        <dbReference type="EMBL" id="ROH87032.1"/>
    </source>
</evidence>
<dbReference type="Proteomes" id="UP000275137">
    <property type="component" value="Unassembled WGS sequence"/>
</dbReference>
<evidence type="ECO:0000259" key="1">
    <source>
        <dbReference type="Pfam" id="PF09423"/>
    </source>
</evidence>
<protein>
    <recommendedName>
        <fullName evidence="1">PhoD-like phosphatase metallophosphatase domain-containing protein</fullName>
    </recommendedName>
</protein>